<dbReference type="RefSeq" id="WP_131905244.1">
    <property type="nucleotide sequence ID" value="NZ_BAAAFU010000004.1"/>
</dbReference>
<proteinExistence type="predicted"/>
<feature type="domain" description="DUF4124" evidence="2">
    <location>
        <begin position="13"/>
        <end position="41"/>
    </location>
</feature>
<keyword evidence="4" id="KW-1185">Reference proteome</keyword>
<protein>
    <submittedName>
        <fullName evidence="3">Uncharacterized protein DUF4124</fullName>
    </submittedName>
</protein>
<dbReference type="OrthoDB" id="7064973at2"/>
<dbReference type="AlphaFoldDB" id="A0A4R1F583"/>
<reference evidence="3 4" key="1">
    <citation type="submission" date="2019-03" db="EMBL/GenBank/DDBJ databases">
        <title>Genomic Encyclopedia of Type Strains, Phase IV (KMG-IV): sequencing the most valuable type-strain genomes for metagenomic binning, comparative biology and taxonomic classification.</title>
        <authorList>
            <person name="Goeker M."/>
        </authorList>
    </citation>
    <scope>NUCLEOTIDE SEQUENCE [LARGE SCALE GENOMIC DNA]</scope>
    <source>
        <strain evidence="3 4">DSM 24830</strain>
    </source>
</reference>
<evidence type="ECO:0000256" key="1">
    <source>
        <dbReference type="SAM" id="Coils"/>
    </source>
</evidence>
<dbReference type="EMBL" id="SMFQ01000003">
    <property type="protein sequence ID" value="TCJ86918.1"/>
    <property type="molecule type" value="Genomic_DNA"/>
</dbReference>
<name>A0A4R1F583_9GAMM</name>
<evidence type="ECO:0000259" key="2">
    <source>
        <dbReference type="Pfam" id="PF13511"/>
    </source>
</evidence>
<accession>A0A4R1F583</accession>
<feature type="coiled-coil region" evidence="1">
    <location>
        <begin position="126"/>
        <end position="176"/>
    </location>
</feature>
<comment type="caution">
    <text evidence="3">The sequence shown here is derived from an EMBL/GenBank/DDBJ whole genome shotgun (WGS) entry which is preliminary data.</text>
</comment>
<dbReference type="Pfam" id="PF13511">
    <property type="entry name" value="DUF4124"/>
    <property type="match status" value="1"/>
</dbReference>
<evidence type="ECO:0000313" key="3">
    <source>
        <dbReference type="EMBL" id="TCJ86918.1"/>
    </source>
</evidence>
<evidence type="ECO:0000313" key="4">
    <source>
        <dbReference type="Proteomes" id="UP000294887"/>
    </source>
</evidence>
<dbReference type="Proteomes" id="UP000294887">
    <property type="component" value="Unassembled WGS sequence"/>
</dbReference>
<keyword evidence="1" id="KW-0175">Coiled coil</keyword>
<gene>
    <name evidence="3" type="ORF">EV695_1418</name>
</gene>
<organism evidence="3 4">
    <name type="scientific">Cocleimonas flava</name>
    <dbReference type="NCBI Taxonomy" id="634765"/>
    <lineage>
        <taxon>Bacteria</taxon>
        <taxon>Pseudomonadati</taxon>
        <taxon>Pseudomonadota</taxon>
        <taxon>Gammaproteobacteria</taxon>
        <taxon>Thiotrichales</taxon>
        <taxon>Thiotrichaceae</taxon>
        <taxon>Cocleimonas</taxon>
    </lineage>
</organism>
<dbReference type="InterPro" id="IPR025392">
    <property type="entry name" value="DUF4124"/>
</dbReference>
<sequence>MIKFKSKYIAVILCLYLPVEAAYYRWTDDNGKTHYSYSVPASKSQLGHVVISKQGLETEKVMSAEKKRQIKELADLRAMKKLQADKENKIKEFQAAEDNLLLSVFSSEKELVKAYDSKLQLAQVTIDLLKGRHKKQSIKLEVLEQKHERMVDIKHKQALEKQIDVVLDNLKIYQQAITENLIEKDKVKGEFETTLARFQKLMVKPASE</sequence>